<evidence type="ECO:0000313" key="2">
    <source>
        <dbReference type="Proteomes" id="UP000308600"/>
    </source>
</evidence>
<keyword evidence="2" id="KW-1185">Reference proteome</keyword>
<protein>
    <submittedName>
        <fullName evidence="1">Uncharacterized protein</fullName>
    </submittedName>
</protein>
<sequence>MVTLDGCGALPQEKSDDLKRAIQRIWRPGAVETEHYFRGFTINISRTPYFSFAIDDTEDFVEDLVIRHPYTDPHSFRVWFNAFPLEYIQTLRIEAGLPLAHWKLLVRHCPNIISLSSKVDTDAWFKSVFYIHDLSKPTRSFQDSEEGDPDVLLEQRAFLKLERLELIDTQLDRSALNGLLDCVKQRVELDIPIKYLTLQRITAGYLEGLVPYVPGDIIYHSLDDGSAVDDGI</sequence>
<reference evidence="1 2" key="1">
    <citation type="journal article" date="2019" name="Nat. Ecol. Evol.">
        <title>Megaphylogeny resolves global patterns of mushroom evolution.</title>
        <authorList>
            <person name="Varga T."/>
            <person name="Krizsan K."/>
            <person name="Foldi C."/>
            <person name="Dima B."/>
            <person name="Sanchez-Garcia M."/>
            <person name="Sanchez-Ramirez S."/>
            <person name="Szollosi G.J."/>
            <person name="Szarkandi J.G."/>
            <person name="Papp V."/>
            <person name="Albert L."/>
            <person name="Andreopoulos W."/>
            <person name="Angelini C."/>
            <person name="Antonin V."/>
            <person name="Barry K.W."/>
            <person name="Bougher N.L."/>
            <person name="Buchanan P."/>
            <person name="Buyck B."/>
            <person name="Bense V."/>
            <person name="Catcheside P."/>
            <person name="Chovatia M."/>
            <person name="Cooper J."/>
            <person name="Damon W."/>
            <person name="Desjardin D."/>
            <person name="Finy P."/>
            <person name="Geml J."/>
            <person name="Haridas S."/>
            <person name="Hughes K."/>
            <person name="Justo A."/>
            <person name="Karasinski D."/>
            <person name="Kautmanova I."/>
            <person name="Kiss B."/>
            <person name="Kocsube S."/>
            <person name="Kotiranta H."/>
            <person name="LaButti K.M."/>
            <person name="Lechner B.E."/>
            <person name="Liimatainen K."/>
            <person name="Lipzen A."/>
            <person name="Lukacs Z."/>
            <person name="Mihaltcheva S."/>
            <person name="Morgado L.N."/>
            <person name="Niskanen T."/>
            <person name="Noordeloos M.E."/>
            <person name="Ohm R.A."/>
            <person name="Ortiz-Santana B."/>
            <person name="Ovrebo C."/>
            <person name="Racz N."/>
            <person name="Riley R."/>
            <person name="Savchenko A."/>
            <person name="Shiryaev A."/>
            <person name="Soop K."/>
            <person name="Spirin V."/>
            <person name="Szebenyi C."/>
            <person name="Tomsovsky M."/>
            <person name="Tulloss R.E."/>
            <person name="Uehling J."/>
            <person name="Grigoriev I.V."/>
            <person name="Vagvolgyi C."/>
            <person name="Papp T."/>
            <person name="Martin F.M."/>
            <person name="Miettinen O."/>
            <person name="Hibbett D.S."/>
            <person name="Nagy L.G."/>
        </authorList>
    </citation>
    <scope>NUCLEOTIDE SEQUENCE [LARGE SCALE GENOMIC DNA]</scope>
    <source>
        <strain evidence="1 2">NL-1719</strain>
    </source>
</reference>
<evidence type="ECO:0000313" key="1">
    <source>
        <dbReference type="EMBL" id="TFK60750.1"/>
    </source>
</evidence>
<accession>A0ACD3A4Y4</accession>
<organism evidence="1 2">
    <name type="scientific">Pluteus cervinus</name>
    <dbReference type="NCBI Taxonomy" id="181527"/>
    <lineage>
        <taxon>Eukaryota</taxon>
        <taxon>Fungi</taxon>
        <taxon>Dikarya</taxon>
        <taxon>Basidiomycota</taxon>
        <taxon>Agaricomycotina</taxon>
        <taxon>Agaricomycetes</taxon>
        <taxon>Agaricomycetidae</taxon>
        <taxon>Agaricales</taxon>
        <taxon>Pluteineae</taxon>
        <taxon>Pluteaceae</taxon>
        <taxon>Pluteus</taxon>
    </lineage>
</organism>
<name>A0ACD3A4Y4_9AGAR</name>
<gene>
    <name evidence="1" type="ORF">BDN72DRAFT_850278</name>
</gene>
<dbReference type="EMBL" id="ML208737">
    <property type="protein sequence ID" value="TFK60750.1"/>
    <property type="molecule type" value="Genomic_DNA"/>
</dbReference>
<proteinExistence type="predicted"/>
<dbReference type="Proteomes" id="UP000308600">
    <property type="component" value="Unassembled WGS sequence"/>
</dbReference>